<dbReference type="RefSeq" id="WP_013387510.1">
    <property type="nucleotide sequence ID" value="NC_014632.1"/>
</dbReference>
<dbReference type="KEGG" id="ipo:Ilyop_1061"/>
<gene>
    <name evidence="1" type="ordered locus">Ilyop_1061</name>
</gene>
<dbReference type="HOGENOM" id="CLU_2649565_0_0_0"/>
<protein>
    <submittedName>
        <fullName evidence="1">CRISPR-associated Csx11 family protein</fullName>
    </submittedName>
</protein>
<evidence type="ECO:0000313" key="1">
    <source>
        <dbReference type="EMBL" id="ADO82842.1"/>
    </source>
</evidence>
<evidence type="ECO:0000313" key="2">
    <source>
        <dbReference type="Proteomes" id="UP000006875"/>
    </source>
</evidence>
<proteinExistence type="predicted"/>
<dbReference type="AlphaFoldDB" id="E3H7E6"/>
<dbReference type="EMBL" id="CP002281">
    <property type="protein sequence ID" value="ADO82842.1"/>
    <property type="molecule type" value="Genomic_DNA"/>
</dbReference>
<name>E3H7E6_ILYPC</name>
<dbReference type="STRING" id="572544.Ilyop_1061"/>
<reference evidence="1 2" key="1">
    <citation type="journal article" date="2010" name="Stand. Genomic Sci.">
        <title>Complete genome sequence of Ilyobacter polytropus type strain (CuHbu1).</title>
        <authorList>
            <person name="Sikorski J."/>
            <person name="Chertkov O."/>
            <person name="Lapidus A."/>
            <person name="Nolan M."/>
            <person name="Lucas S."/>
            <person name="Del Rio T.G."/>
            <person name="Tice H."/>
            <person name="Cheng J.F."/>
            <person name="Tapia R."/>
            <person name="Han C."/>
            <person name="Goodwin L."/>
            <person name="Pitluck S."/>
            <person name="Liolios K."/>
            <person name="Ivanova N."/>
            <person name="Mavromatis K."/>
            <person name="Mikhailova N."/>
            <person name="Pati A."/>
            <person name="Chen A."/>
            <person name="Palaniappan K."/>
            <person name="Land M."/>
            <person name="Hauser L."/>
            <person name="Chang Y.J."/>
            <person name="Jeffries C.D."/>
            <person name="Brambilla E."/>
            <person name="Yasawong M."/>
            <person name="Rohde M."/>
            <person name="Pukall R."/>
            <person name="Spring S."/>
            <person name="Goker M."/>
            <person name="Woyke T."/>
            <person name="Bristow J."/>
            <person name="Eisen J.A."/>
            <person name="Markowitz V."/>
            <person name="Hugenholtz P."/>
            <person name="Kyrpides N.C."/>
            <person name="Klenk H.P."/>
        </authorList>
    </citation>
    <scope>NUCLEOTIDE SEQUENCE [LARGE SCALE GENOMIC DNA]</scope>
    <source>
        <strain evidence="2">ATCC 51220 / DSM 2926 / LMG 16218 / CuHBu1</strain>
    </source>
</reference>
<sequence>MFHRELSRALKNIHVSRAISSLPYKSSEYIEFLEIFTHKYGIDTVKAALNELYYYKYNIADIKRLTAAKIIKNYSI</sequence>
<organism evidence="1 2">
    <name type="scientific">Ilyobacter polytropus (strain ATCC 51220 / DSM 2926 / LMG 16218 / CuHBu1)</name>
    <dbReference type="NCBI Taxonomy" id="572544"/>
    <lineage>
        <taxon>Bacteria</taxon>
        <taxon>Fusobacteriati</taxon>
        <taxon>Fusobacteriota</taxon>
        <taxon>Fusobacteriia</taxon>
        <taxon>Fusobacteriales</taxon>
        <taxon>Fusobacteriaceae</taxon>
        <taxon>Ilyobacter</taxon>
    </lineage>
</organism>
<keyword evidence="2" id="KW-1185">Reference proteome</keyword>
<dbReference type="Proteomes" id="UP000006875">
    <property type="component" value="Chromosome"/>
</dbReference>
<accession>E3H7E6</accession>